<dbReference type="PANTHER" id="PTHR43248:SF29">
    <property type="entry name" value="TRIPEPTIDYL AMINOPEPTIDASE"/>
    <property type="match status" value="1"/>
</dbReference>
<dbReference type="RefSeq" id="WP_261699189.1">
    <property type="nucleotide sequence ID" value="NZ_CP104697.1"/>
</dbReference>
<feature type="region of interest" description="Disordered" evidence="4">
    <location>
        <begin position="383"/>
        <end position="418"/>
    </location>
</feature>
<evidence type="ECO:0000256" key="4">
    <source>
        <dbReference type="SAM" id="MobiDB-lite"/>
    </source>
</evidence>
<feature type="domain" description="Peptidase S33 tripeptidyl aminopeptidase-like C-terminal" evidence="7">
    <location>
        <begin position="447"/>
        <end position="551"/>
    </location>
</feature>
<feature type="region of interest" description="Disordered" evidence="4">
    <location>
        <begin position="30"/>
        <end position="51"/>
    </location>
</feature>
<evidence type="ECO:0000256" key="5">
    <source>
        <dbReference type="SAM" id="SignalP"/>
    </source>
</evidence>
<dbReference type="Pfam" id="PF00561">
    <property type="entry name" value="Abhydrolase_1"/>
    <property type="match status" value="1"/>
</dbReference>
<dbReference type="Gene3D" id="3.40.50.1820">
    <property type="entry name" value="alpha/beta hydrolase"/>
    <property type="match status" value="1"/>
</dbReference>
<evidence type="ECO:0000256" key="1">
    <source>
        <dbReference type="ARBA" id="ARBA00010088"/>
    </source>
</evidence>
<dbReference type="PROSITE" id="PS51257">
    <property type="entry name" value="PROKAR_LIPOPROTEIN"/>
    <property type="match status" value="1"/>
</dbReference>
<dbReference type="InterPro" id="IPR013595">
    <property type="entry name" value="Pept_S33_TAP-like_C"/>
</dbReference>
<evidence type="ECO:0000256" key="2">
    <source>
        <dbReference type="ARBA" id="ARBA00022729"/>
    </source>
</evidence>
<evidence type="ECO:0000313" key="8">
    <source>
        <dbReference type="EMBL" id="UXI79422.1"/>
    </source>
</evidence>
<evidence type="ECO:0000256" key="3">
    <source>
        <dbReference type="ARBA" id="ARBA00022801"/>
    </source>
</evidence>
<name>A0ABY6BUI7_9ACTN</name>
<sequence>MPTARLISTAALLSTATLLSCSLAACAPTERDAGRGADGTAAASDRPDENRLRQQTLDWRDCPAPSPVQGGGEAPAPLPDGTRWQCATMRAPLDWEKPGGKTIGIALIRARSSGDADDRLGSLLFNFGGPGGSGVAALPAFATDYEELRTRYDLVSFDPRGVGDSRGVRCLDPEAAEEAEEKVDQAPDDGGDESDALVELNELIAAACEKNSGDVLPYVGTTEAARDLDLMRQILGDEKLHYFGISYGTQLGGVYAHLFPERVGRAVLDGVVDPTQDMMEGALGQAAGFQLAFEHFARWCVEQRCTLGEDVEAIVETAVDLEAELDDTPLATSDGGELDGDEVISAITGSLYSQSFWPALLVGLEAVTGGDGDVLAELAEVLGQHGSGGGDGDDGTEDDGDDDGTDDDPVDRSNENDAFRAITCDDSSDRYTVADVERRMPEFLEASPLFGPGLAWSALSCAGWPVPGEARHPEVSAPGAAPILLVGNTGDPATPYEGAARMAEALGEDVGFELTYRGEGHGAFDSGNPCVRDAVHTYLLDGRLPKRGAVCEPAPLPEGK</sequence>
<accession>A0ABY6BUI7</accession>
<organism evidence="8 9">
    <name type="scientific">Streptomyces vinaceusdrappus</name>
    <dbReference type="NCBI Taxonomy" id="67376"/>
    <lineage>
        <taxon>Bacteria</taxon>
        <taxon>Bacillati</taxon>
        <taxon>Actinomycetota</taxon>
        <taxon>Actinomycetes</taxon>
        <taxon>Kitasatosporales</taxon>
        <taxon>Streptomycetaceae</taxon>
        <taxon>Streptomyces</taxon>
        <taxon>Streptomyces rochei group</taxon>
    </lineage>
</organism>
<evidence type="ECO:0000313" key="9">
    <source>
        <dbReference type="Proteomes" id="UP001064390"/>
    </source>
</evidence>
<dbReference type="InterPro" id="IPR029058">
    <property type="entry name" value="AB_hydrolase_fold"/>
</dbReference>
<dbReference type="Pfam" id="PF08386">
    <property type="entry name" value="Abhydrolase_4"/>
    <property type="match status" value="1"/>
</dbReference>
<dbReference type="InterPro" id="IPR051601">
    <property type="entry name" value="Serine_prot/Carboxylest_S33"/>
</dbReference>
<keyword evidence="9" id="KW-1185">Reference proteome</keyword>
<dbReference type="SUPFAM" id="SSF53474">
    <property type="entry name" value="alpha/beta-Hydrolases"/>
    <property type="match status" value="1"/>
</dbReference>
<comment type="similarity">
    <text evidence="1">Belongs to the peptidase S33 family.</text>
</comment>
<dbReference type="Proteomes" id="UP001064390">
    <property type="component" value="Chromosome"/>
</dbReference>
<proteinExistence type="inferred from homology"/>
<keyword evidence="2 5" id="KW-0732">Signal</keyword>
<dbReference type="EMBL" id="CP104697">
    <property type="protein sequence ID" value="UXI79422.1"/>
    <property type="molecule type" value="Genomic_DNA"/>
</dbReference>
<feature type="compositionally biased region" description="Acidic residues" evidence="4">
    <location>
        <begin position="391"/>
        <end position="409"/>
    </location>
</feature>
<evidence type="ECO:0000259" key="6">
    <source>
        <dbReference type="Pfam" id="PF00561"/>
    </source>
</evidence>
<feature type="signal peptide" evidence="5">
    <location>
        <begin position="1"/>
        <end position="27"/>
    </location>
</feature>
<feature type="chain" id="PRO_5047509069" evidence="5">
    <location>
        <begin position="28"/>
        <end position="560"/>
    </location>
</feature>
<protein>
    <submittedName>
        <fullName evidence="8">Alpha/beta hydrolase</fullName>
    </submittedName>
</protein>
<gene>
    <name evidence="8" type="ORF">N6Q81_15970</name>
</gene>
<reference evidence="8" key="1">
    <citation type="submission" date="2022-09" db="EMBL/GenBank/DDBJ databases">
        <title>Streptomyces vinaceusdrappus strain AC-40.</title>
        <authorList>
            <person name="Sedeek A.M."/>
            <person name="Salah I."/>
            <person name="Kamel H.L."/>
            <person name="Soltan M.A."/>
            <person name="Elsayed T.R."/>
        </authorList>
    </citation>
    <scope>NUCLEOTIDE SEQUENCE</scope>
    <source>
        <strain evidence="8">AC-40</strain>
    </source>
</reference>
<feature type="domain" description="AB hydrolase-1" evidence="6">
    <location>
        <begin position="123"/>
        <end position="309"/>
    </location>
</feature>
<keyword evidence="3 8" id="KW-0378">Hydrolase</keyword>
<dbReference type="PANTHER" id="PTHR43248">
    <property type="entry name" value="2-SUCCINYL-6-HYDROXY-2,4-CYCLOHEXADIENE-1-CARBOXYLATE SYNTHASE"/>
    <property type="match status" value="1"/>
</dbReference>
<evidence type="ECO:0000259" key="7">
    <source>
        <dbReference type="Pfam" id="PF08386"/>
    </source>
</evidence>
<dbReference type="GO" id="GO:0016787">
    <property type="term" value="F:hydrolase activity"/>
    <property type="evidence" value="ECO:0007669"/>
    <property type="project" value="UniProtKB-KW"/>
</dbReference>
<dbReference type="InterPro" id="IPR000073">
    <property type="entry name" value="AB_hydrolase_1"/>
</dbReference>